<proteinExistence type="predicted"/>
<keyword evidence="1" id="KW-0812">Transmembrane</keyword>
<comment type="caution">
    <text evidence="2">The sequence shown here is derived from an EMBL/GenBank/DDBJ whole genome shotgun (WGS) entry which is preliminary data.</text>
</comment>
<evidence type="ECO:0000313" key="2">
    <source>
        <dbReference type="EMBL" id="ETO12939.1"/>
    </source>
</evidence>
<feature type="transmembrane region" description="Helical" evidence="1">
    <location>
        <begin position="37"/>
        <end position="57"/>
    </location>
</feature>
<keyword evidence="1" id="KW-0472">Membrane</keyword>
<keyword evidence="3" id="KW-1185">Reference proteome</keyword>
<name>X6MGD9_RETFI</name>
<dbReference type="AlphaFoldDB" id="X6MGD9"/>
<evidence type="ECO:0000313" key="3">
    <source>
        <dbReference type="Proteomes" id="UP000023152"/>
    </source>
</evidence>
<gene>
    <name evidence="2" type="ORF">RFI_24437</name>
</gene>
<accession>X6MGD9</accession>
<evidence type="ECO:0000256" key="1">
    <source>
        <dbReference type="SAM" id="Phobius"/>
    </source>
</evidence>
<sequence length="202" mass="22659">MCISVYSCEKEIKHLQKKAKETCLLVVKHEKISKWRFLIFIGFAGVVGAVLGGITGLSCGVPGVIAGVGVGLVIGIGVGTLACLKKERDETGVNSMIAECTKKYSRLDENMMANDNFFENIEQKITQGNAGFIKQLKQSLDKSDEIEEKDTNEREKKISNQFSYFQNKRFFKLATSRIKEVNTDIKRINKEINNIWKICLKG</sequence>
<dbReference type="Proteomes" id="UP000023152">
    <property type="component" value="Unassembled WGS sequence"/>
</dbReference>
<protein>
    <submittedName>
        <fullName evidence="2">Uncharacterized protein</fullName>
    </submittedName>
</protein>
<reference evidence="2 3" key="1">
    <citation type="journal article" date="2013" name="Curr. Biol.">
        <title>The Genome of the Foraminiferan Reticulomyxa filosa.</title>
        <authorList>
            <person name="Glockner G."/>
            <person name="Hulsmann N."/>
            <person name="Schleicher M."/>
            <person name="Noegel A.A."/>
            <person name="Eichinger L."/>
            <person name="Gallinger C."/>
            <person name="Pawlowski J."/>
            <person name="Sierra R."/>
            <person name="Euteneuer U."/>
            <person name="Pillet L."/>
            <person name="Moustafa A."/>
            <person name="Platzer M."/>
            <person name="Groth M."/>
            <person name="Szafranski K."/>
            <person name="Schliwa M."/>
        </authorList>
    </citation>
    <scope>NUCLEOTIDE SEQUENCE [LARGE SCALE GENOMIC DNA]</scope>
</reference>
<organism evidence="2 3">
    <name type="scientific">Reticulomyxa filosa</name>
    <dbReference type="NCBI Taxonomy" id="46433"/>
    <lineage>
        <taxon>Eukaryota</taxon>
        <taxon>Sar</taxon>
        <taxon>Rhizaria</taxon>
        <taxon>Retaria</taxon>
        <taxon>Foraminifera</taxon>
        <taxon>Monothalamids</taxon>
        <taxon>Reticulomyxidae</taxon>
        <taxon>Reticulomyxa</taxon>
    </lineage>
</organism>
<dbReference type="EMBL" id="ASPP01020958">
    <property type="protein sequence ID" value="ETO12939.1"/>
    <property type="molecule type" value="Genomic_DNA"/>
</dbReference>
<keyword evidence="1" id="KW-1133">Transmembrane helix</keyword>
<feature type="transmembrane region" description="Helical" evidence="1">
    <location>
        <begin position="63"/>
        <end position="84"/>
    </location>
</feature>